<keyword evidence="3" id="KW-1185">Reference proteome</keyword>
<sequence length="117" mass="12794">MRSLRSQISCDLDDGKRSAFVAWGVTELSLDEILAHGGQFVLSFESCMQLVLVYGCCSIAINFCPALLDVLALICLPWTFVAAVCRGCIMLLDTAFTKCSILPFCRYQFCCCSGGLD</sequence>
<protein>
    <recommendedName>
        <fullName evidence="4">Transmembrane protein</fullName>
    </recommendedName>
</protein>
<comment type="caution">
    <text evidence="2">The sequence shown here is derived from an EMBL/GenBank/DDBJ whole genome shotgun (WGS) entry which is preliminary data.</text>
</comment>
<keyword evidence="1" id="KW-0812">Transmembrane</keyword>
<gene>
    <name evidence="2" type="ORF">Nepgr_013714</name>
</gene>
<evidence type="ECO:0000256" key="1">
    <source>
        <dbReference type="SAM" id="Phobius"/>
    </source>
</evidence>
<feature type="transmembrane region" description="Helical" evidence="1">
    <location>
        <begin position="51"/>
        <end position="80"/>
    </location>
</feature>
<dbReference type="EMBL" id="BSYO01000011">
    <property type="protein sequence ID" value="GMH11873.1"/>
    <property type="molecule type" value="Genomic_DNA"/>
</dbReference>
<keyword evidence="1" id="KW-1133">Transmembrane helix</keyword>
<dbReference type="AlphaFoldDB" id="A0AAD3SIG0"/>
<name>A0AAD3SIG0_NEPGR</name>
<reference evidence="2" key="1">
    <citation type="submission" date="2023-05" db="EMBL/GenBank/DDBJ databases">
        <title>Nepenthes gracilis genome sequencing.</title>
        <authorList>
            <person name="Fukushima K."/>
        </authorList>
    </citation>
    <scope>NUCLEOTIDE SEQUENCE</scope>
    <source>
        <strain evidence="2">SING2019-196</strain>
    </source>
</reference>
<evidence type="ECO:0008006" key="4">
    <source>
        <dbReference type="Google" id="ProtNLM"/>
    </source>
</evidence>
<keyword evidence="1" id="KW-0472">Membrane</keyword>
<accession>A0AAD3SIG0</accession>
<proteinExistence type="predicted"/>
<evidence type="ECO:0000313" key="3">
    <source>
        <dbReference type="Proteomes" id="UP001279734"/>
    </source>
</evidence>
<evidence type="ECO:0000313" key="2">
    <source>
        <dbReference type="EMBL" id="GMH11873.1"/>
    </source>
</evidence>
<organism evidence="2 3">
    <name type="scientific">Nepenthes gracilis</name>
    <name type="common">Slender pitcher plant</name>
    <dbReference type="NCBI Taxonomy" id="150966"/>
    <lineage>
        <taxon>Eukaryota</taxon>
        <taxon>Viridiplantae</taxon>
        <taxon>Streptophyta</taxon>
        <taxon>Embryophyta</taxon>
        <taxon>Tracheophyta</taxon>
        <taxon>Spermatophyta</taxon>
        <taxon>Magnoliopsida</taxon>
        <taxon>eudicotyledons</taxon>
        <taxon>Gunneridae</taxon>
        <taxon>Pentapetalae</taxon>
        <taxon>Caryophyllales</taxon>
        <taxon>Nepenthaceae</taxon>
        <taxon>Nepenthes</taxon>
    </lineage>
</organism>
<dbReference type="Proteomes" id="UP001279734">
    <property type="component" value="Unassembled WGS sequence"/>
</dbReference>